<dbReference type="Gene3D" id="3.30.470.20">
    <property type="entry name" value="ATP-grasp fold, B domain"/>
    <property type="match status" value="1"/>
</dbReference>
<dbReference type="EMBL" id="CP121271">
    <property type="protein sequence ID" value="WMC87384.1"/>
    <property type="molecule type" value="Genomic_DNA"/>
</dbReference>
<evidence type="ECO:0000313" key="7">
    <source>
        <dbReference type="EMBL" id="WMC87384.1"/>
    </source>
</evidence>
<gene>
    <name evidence="6" type="ORF">ACGU38_29570</name>
    <name evidence="7" type="ORF">P7W03_18285</name>
</gene>
<keyword evidence="1" id="KW-0436">Ligase</keyword>
<dbReference type="InterPro" id="IPR052032">
    <property type="entry name" value="ATP-dep_AA_Ligase"/>
</dbReference>
<reference evidence="6 9" key="2">
    <citation type="submission" date="2024-10" db="EMBL/GenBank/DDBJ databases">
        <title>Draft genome assembly of a novel steroid transforming actinomycete isolated from African clawed frog Xenopus laevis.</title>
        <authorList>
            <person name="Bragin E."/>
            <person name="Kollerov V."/>
            <person name="Donova M.V."/>
        </authorList>
    </citation>
    <scope>NUCLEOTIDE SEQUENCE [LARGE SCALE GENOMIC DNA]</scope>
    <source>
        <strain evidence="6 9">MTOC-St3</strain>
    </source>
</reference>
<feature type="domain" description="ATP-grasp" evidence="5">
    <location>
        <begin position="119"/>
        <end position="317"/>
    </location>
</feature>
<dbReference type="GeneID" id="90944014"/>
<sequence length="417" mass="45966">MSVLVLHRFPLDPFPYDRWLADHDGGVVMIAARDCVERGGEQVPEGHGGYRHLEIVDSFDDDEDITRRALALARRHGVTRVIAHHEAELLRAALLRERLGLPGPRREDVLPFRDKVLMKRLAAEAGIEVAAHTVPGTADDVRAFARLHGLPLVFKARDGFGSIGLRIVRTEEELADHLRREFPAGAAPREDVLLEAYVPGRMCHVDGLVAGGRTVLSCPSQYQYDLASYRTDRGARIDLTLDPDDPVATRLVALTDRLLRVLGAPADTAFHAEIFHTPDDRLVLCEIACRPPGGRIRDVLKAVYEVHPVEYAARAEAGLPLPALDGLPPGALLRPLRMAGQALIMKRPGEVRAVPRPPSEPYVEFYGVFARPGQRLGPAEISSDFLAAAVLTGDTRAVCEERLRAVGRRFEREIVIT</sequence>
<evidence type="ECO:0000259" key="5">
    <source>
        <dbReference type="PROSITE" id="PS50975"/>
    </source>
</evidence>
<dbReference type="InterPro" id="IPR005479">
    <property type="entry name" value="CPAse_ATP-bd"/>
</dbReference>
<protein>
    <recommendedName>
        <fullName evidence="5">ATP-grasp domain-containing protein</fullName>
    </recommendedName>
</protein>
<proteinExistence type="predicted"/>
<dbReference type="RefSeq" id="WP_031017517.1">
    <property type="nucleotide sequence ID" value="NZ_CP121271.1"/>
</dbReference>
<dbReference type="PROSITE" id="PS50975">
    <property type="entry name" value="ATP_GRASP"/>
    <property type="match status" value="1"/>
</dbReference>
<evidence type="ECO:0000256" key="4">
    <source>
        <dbReference type="PROSITE-ProRule" id="PRU00409"/>
    </source>
</evidence>
<name>A0AAX3ZKE9_STRRO</name>
<evidence type="ECO:0000256" key="2">
    <source>
        <dbReference type="ARBA" id="ARBA00022741"/>
    </source>
</evidence>
<evidence type="ECO:0000313" key="9">
    <source>
        <dbReference type="Proteomes" id="UP001605990"/>
    </source>
</evidence>
<keyword evidence="9" id="KW-1185">Reference proteome</keyword>
<organism evidence="7 8">
    <name type="scientific">Streptomyces rochei</name>
    <name type="common">Streptomyces parvullus</name>
    <dbReference type="NCBI Taxonomy" id="1928"/>
    <lineage>
        <taxon>Bacteria</taxon>
        <taxon>Bacillati</taxon>
        <taxon>Actinomycetota</taxon>
        <taxon>Actinomycetes</taxon>
        <taxon>Kitasatosporales</taxon>
        <taxon>Streptomycetaceae</taxon>
        <taxon>Streptomyces</taxon>
        <taxon>Streptomyces rochei group</taxon>
    </lineage>
</organism>
<accession>A0AAX3ZKE9</accession>
<keyword evidence="2 4" id="KW-0547">Nucleotide-binding</keyword>
<dbReference type="Proteomes" id="UP001231701">
    <property type="component" value="Chromosome"/>
</dbReference>
<dbReference type="Proteomes" id="UP001605990">
    <property type="component" value="Unassembled WGS sequence"/>
</dbReference>
<dbReference type="GO" id="GO:0046872">
    <property type="term" value="F:metal ion binding"/>
    <property type="evidence" value="ECO:0007669"/>
    <property type="project" value="InterPro"/>
</dbReference>
<dbReference type="EMBL" id="JBIENY010000421">
    <property type="protein sequence ID" value="MFG6299494.1"/>
    <property type="molecule type" value="Genomic_DNA"/>
</dbReference>
<dbReference type="AlphaFoldDB" id="A0AAX3ZKE9"/>
<dbReference type="Gene3D" id="3.30.1490.20">
    <property type="entry name" value="ATP-grasp fold, A domain"/>
    <property type="match status" value="1"/>
</dbReference>
<dbReference type="PANTHER" id="PTHR43585">
    <property type="entry name" value="FUMIPYRROLE BIOSYNTHESIS PROTEIN C"/>
    <property type="match status" value="1"/>
</dbReference>
<dbReference type="InterPro" id="IPR013815">
    <property type="entry name" value="ATP_grasp_subdomain_1"/>
</dbReference>
<evidence type="ECO:0000313" key="6">
    <source>
        <dbReference type="EMBL" id="MFG6299494.1"/>
    </source>
</evidence>
<evidence type="ECO:0000313" key="8">
    <source>
        <dbReference type="Proteomes" id="UP001231701"/>
    </source>
</evidence>
<reference evidence="7" key="1">
    <citation type="submission" date="2023-03" db="EMBL/GenBank/DDBJ databases">
        <title>Borrelidin-producing and root-colonizing Streptomyces rochei is a potent biopesticide for soil-borne oomycete-caused plant diseases.</title>
        <authorList>
            <person name="Zhou D."/>
            <person name="Wang X."/>
            <person name="Navarro-Munoz J.C."/>
            <person name="Li W."/>
            <person name="Li J."/>
            <person name="Jiu M."/>
            <person name="Deng S."/>
            <person name="Ye Y."/>
            <person name="Daly P."/>
            <person name="Wei L."/>
        </authorList>
    </citation>
    <scope>NUCLEOTIDE SEQUENCE</scope>
    <source>
        <strain evidence="7">JK1</strain>
    </source>
</reference>
<dbReference type="InterPro" id="IPR011761">
    <property type="entry name" value="ATP-grasp"/>
</dbReference>
<dbReference type="GO" id="GO:0005524">
    <property type="term" value="F:ATP binding"/>
    <property type="evidence" value="ECO:0007669"/>
    <property type="project" value="UniProtKB-UniRule"/>
</dbReference>
<dbReference type="SUPFAM" id="SSF56059">
    <property type="entry name" value="Glutathione synthetase ATP-binding domain-like"/>
    <property type="match status" value="1"/>
</dbReference>
<dbReference type="PANTHER" id="PTHR43585:SF2">
    <property type="entry name" value="ATP-GRASP ENZYME FSQD"/>
    <property type="match status" value="1"/>
</dbReference>
<keyword evidence="3 4" id="KW-0067">ATP-binding</keyword>
<dbReference type="Pfam" id="PF02786">
    <property type="entry name" value="CPSase_L_D2"/>
    <property type="match status" value="1"/>
</dbReference>
<evidence type="ECO:0000256" key="3">
    <source>
        <dbReference type="ARBA" id="ARBA00022840"/>
    </source>
</evidence>
<dbReference type="Gene3D" id="3.40.50.20">
    <property type="match status" value="1"/>
</dbReference>
<dbReference type="GO" id="GO:0016874">
    <property type="term" value="F:ligase activity"/>
    <property type="evidence" value="ECO:0007669"/>
    <property type="project" value="UniProtKB-KW"/>
</dbReference>
<evidence type="ECO:0000256" key="1">
    <source>
        <dbReference type="ARBA" id="ARBA00022598"/>
    </source>
</evidence>